<proteinExistence type="predicted"/>
<dbReference type="Pfam" id="PF24125">
    <property type="entry name" value="Cds6_C"/>
    <property type="match status" value="1"/>
</dbReference>
<accession>Q0F0T8</accession>
<keyword evidence="4" id="KW-1185">Reference proteome</keyword>
<dbReference type="SUPFAM" id="SSF54427">
    <property type="entry name" value="NTF2-like"/>
    <property type="match status" value="1"/>
</dbReference>
<dbReference type="InParanoid" id="Q0F0T8"/>
<dbReference type="eggNOG" id="COG0457">
    <property type="taxonomic scope" value="Bacteria"/>
</dbReference>
<dbReference type="AlphaFoldDB" id="Q0F0T8"/>
<evidence type="ECO:0000313" key="4">
    <source>
        <dbReference type="Proteomes" id="UP000005297"/>
    </source>
</evidence>
<dbReference type="Proteomes" id="UP000005297">
    <property type="component" value="Unassembled WGS sequence"/>
</dbReference>
<organism evidence="3 4">
    <name type="scientific">Mariprofundus ferrooxydans PV-1</name>
    <dbReference type="NCBI Taxonomy" id="314345"/>
    <lineage>
        <taxon>Bacteria</taxon>
        <taxon>Pseudomonadati</taxon>
        <taxon>Pseudomonadota</taxon>
        <taxon>Candidatius Mariprofundia</taxon>
        <taxon>Mariprofundales</taxon>
        <taxon>Mariprofundaceae</taxon>
        <taxon>Mariprofundus</taxon>
    </lineage>
</organism>
<dbReference type="InterPro" id="IPR032710">
    <property type="entry name" value="NTF2-like_dom_sf"/>
</dbReference>
<dbReference type="HOGENOM" id="CLU_962430_0_0_0"/>
<comment type="caution">
    <text evidence="3">The sequence shown here is derived from an EMBL/GenBank/DDBJ whole genome shotgun (WGS) entry which is preliminary data.</text>
</comment>
<dbReference type="EMBL" id="AATS01000003">
    <property type="protein sequence ID" value="EAU55453.1"/>
    <property type="molecule type" value="Genomic_DNA"/>
</dbReference>
<dbReference type="STRING" id="314344.AL013_06600"/>
<feature type="chain" id="PRO_5004171489" description="Cds6 C-terminal domain-containing protein" evidence="1">
    <location>
        <begin position="22"/>
        <end position="289"/>
    </location>
</feature>
<sequence length="289" mass="32353">MSWVHLVALTCVLSLPSTLLAAELPWADLLKVLQDEQSESVRNMSKQDRVILQAQILLNMHQHGRAMKLLANQSGSPLVTMLKVEADHQRRIAAVRRAGGSLREVHMDFPAGYKAAMDEVDARLNTFINSPQVQPVATKNLFTAFASPDDPSEITEPAIQAPSLQGGEDAQLSPAVRSAVQTALETWYTAWSNRDLDTYFSAYADDFDVSDRFQSISAWKKYKTWAITKHAFIAVRVKNITMNAISSDTLRVQFLQYYRSDTLNTDALKTLVFRQTPNGWKIIHESISG</sequence>
<feature type="signal peptide" evidence="1">
    <location>
        <begin position="1"/>
        <end position="21"/>
    </location>
</feature>
<reference evidence="3 4" key="1">
    <citation type="submission" date="2006-09" db="EMBL/GenBank/DDBJ databases">
        <authorList>
            <person name="Emerson D."/>
            <person name="Ferriera S."/>
            <person name="Johnson J."/>
            <person name="Kravitz S."/>
            <person name="Halpern A."/>
            <person name="Remington K."/>
            <person name="Beeson K."/>
            <person name="Tran B."/>
            <person name="Rogers Y.-H."/>
            <person name="Friedman R."/>
            <person name="Venter J.C."/>
        </authorList>
    </citation>
    <scope>NUCLEOTIDE SEQUENCE [LARGE SCALE GENOMIC DNA]</scope>
    <source>
        <strain evidence="3 4">PV-1</strain>
    </source>
</reference>
<feature type="domain" description="Cds6 C-terminal" evidence="2">
    <location>
        <begin position="180"/>
        <end position="285"/>
    </location>
</feature>
<keyword evidence="1" id="KW-0732">Signal</keyword>
<dbReference type="Gene3D" id="3.10.450.50">
    <property type="match status" value="1"/>
</dbReference>
<dbReference type="InterPro" id="IPR056203">
    <property type="entry name" value="Cds6_C"/>
</dbReference>
<evidence type="ECO:0000259" key="2">
    <source>
        <dbReference type="Pfam" id="PF24125"/>
    </source>
</evidence>
<name>Q0F0T8_9PROT</name>
<gene>
    <name evidence="3" type="ORF">SPV1_11991</name>
</gene>
<protein>
    <recommendedName>
        <fullName evidence="2">Cds6 C-terminal domain-containing protein</fullName>
    </recommendedName>
</protein>
<evidence type="ECO:0000256" key="1">
    <source>
        <dbReference type="SAM" id="SignalP"/>
    </source>
</evidence>
<evidence type="ECO:0000313" key="3">
    <source>
        <dbReference type="EMBL" id="EAU55453.1"/>
    </source>
</evidence>